<gene>
    <name evidence="2" type="ORF">PMAYCL1PPCAC_16714</name>
</gene>
<comment type="caution">
    <text evidence="2">The sequence shown here is derived from an EMBL/GenBank/DDBJ whole genome shotgun (WGS) entry which is preliminary data.</text>
</comment>
<dbReference type="EMBL" id="BTRK01000004">
    <property type="protein sequence ID" value="GMR46519.1"/>
    <property type="molecule type" value="Genomic_DNA"/>
</dbReference>
<sequence>AYASCFAFGLSYGHESGGTAYCNVVSPKGKPVILFCGSIIFSMLVCTIVVFVFLQRKNQSLLQSNAMSTLTAR</sequence>
<dbReference type="Proteomes" id="UP001328107">
    <property type="component" value="Unassembled WGS sequence"/>
</dbReference>
<feature type="transmembrane region" description="Helical" evidence="1">
    <location>
        <begin position="32"/>
        <end position="54"/>
    </location>
</feature>
<keyword evidence="3" id="KW-1185">Reference proteome</keyword>
<feature type="non-terminal residue" evidence="2">
    <location>
        <position position="1"/>
    </location>
</feature>
<reference evidence="3" key="1">
    <citation type="submission" date="2022-10" db="EMBL/GenBank/DDBJ databases">
        <title>Genome assembly of Pristionchus species.</title>
        <authorList>
            <person name="Yoshida K."/>
            <person name="Sommer R.J."/>
        </authorList>
    </citation>
    <scope>NUCLEOTIDE SEQUENCE [LARGE SCALE GENOMIC DNA]</scope>
    <source>
        <strain evidence="3">RS5460</strain>
    </source>
</reference>
<keyword evidence="1" id="KW-0812">Transmembrane</keyword>
<protein>
    <recommendedName>
        <fullName evidence="4">G protein-coupled receptor</fullName>
    </recommendedName>
</protein>
<evidence type="ECO:0000313" key="3">
    <source>
        <dbReference type="Proteomes" id="UP001328107"/>
    </source>
</evidence>
<accession>A0AAN5CLB0</accession>
<keyword evidence="1" id="KW-1133">Transmembrane helix</keyword>
<evidence type="ECO:0008006" key="4">
    <source>
        <dbReference type="Google" id="ProtNLM"/>
    </source>
</evidence>
<evidence type="ECO:0000313" key="2">
    <source>
        <dbReference type="EMBL" id="GMR46519.1"/>
    </source>
</evidence>
<evidence type="ECO:0000256" key="1">
    <source>
        <dbReference type="SAM" id="Phobius"/>
    </source>
</evidence>
<proteinExistence type="predicted"/>
<name>A0AAN5CLB0_9BILA</name>
<organism evidence="2 3">
    <name type="scientific">Pristionchus mayeri</name>
    <dbReference type="NCBI Taxonomy" id="1317129"/>
    <lineage>
        <taxon>Eukaryota</taxon>
        <taxon>Metazoa</taxon>
        <taxon>Ecdysozoa</taxon>
        <taxon>Nematoda</taxon>
        <taxon>Chromadorea</taxon>
        <taxon>Rhabditida</taxon>
        <taxon>Rhabditina</taxon>
        <taxon>Diplogasteromorpha</taxon>
        <taxon>Diplogasteroidea</taxon>
        <taxon>Neodiplogasteridae</taxon>
        <taxon>Pristionchus</taxon>
    </lineage>
</organism>
<keyword evidence="1" id="KW-0472">Membrane</keyword>
<dbReference type="AlphaFoldDB" id="A0AAN5CLB0"/>